<keyword evidence="4" id="KW-1185">Reference proteome</keyword>
<dbReference type="RefSeq" id="WP_249737599.1">
    <property type="nucleotide sequence ID" value="NZ_JAKNCJ010000003.1"/>
</dbReference>
<evidence type="ECO:0000313" key="4">
    <source>
        <dbReference type="Proteomes" id="UP001203761"/>
    </source>
</evidence>
<dbReference type="Proteomes" id="UP001203761">
    <property type="component" value="Unassembled WGS sequence"/>
</dbReference>
<dbReference type="InterPro" id="IPR021522">
    <property type="entry name" value="MctB"/>
</dbReference>
<evidence type="ECO:0000256" key="1">
    <source>
        <dbReference type="SAM" id="Coils"/>
    </source>
</evidence>
<evidence type="ECO:0000313" key="3">
    <source>
        <dbReference type="EMBL" id="MCL6423528.1"/>
    </source>
</evidence>
<protein>
    <submittedName>
        <fullName evidence="3">Copper transporter</fullName>
    </submittedName>
</protein>
<dbReference type="EMBL" id="JAKNCJ010000003">
    <property type="protein sequence ID" value="MCL6423528.1"/>
    <property type="molecule type" value="Genomic_DNA"/>
</dbReference>
<evidence type="ECO:0000256" key="2">
    <source>
        <dbReference type="SAM" id="MobiDB-lite"/>
    </source>
</evidence>
<proteinExistence type="predicted"/>
<dbReference type="Pfam" id="PF11382">
    <property type="entry name" value="MctB"/>
    <property type="match status" value="1"/>
</dbReference>
<accession>A0ABT0R237</accession>
<comment type="caution">
    <text evidence="3">The sequence shown here is derived from an EMBL/GenBank/DDBJ whole genome shotgun (WGS) entry which is preliminary data.</text>
</comment>
<reference evidence="3" key="1">
    <citation type="submission" date="2022-02" db="EMBL/GenBank/DDBJ databases">
        <authorList>
            <person name="Lee M."/>
            <person name="Kim S.-J."/>
            <person name="Jung M.-Y."/>
        </authorList>
    </citation>
    <scope>NUCLEOTIDE SEQUENCE</scope>
    <source>
        <strain evidence="3">JHP9</strain>
    </source>
</reference>
<feature type="region of interest" description="Disordered" evidence="2">
    <location>
        <begin position="314"/>
        <end position="342"/>
    </location>
</feature>
<sequence length="342" mass="34584">MIDFRYHLVSLISVFLALAVGIVLGAGPLRESLGSQLTGQVEQLRAERDQLRAQGDDLTAQQDELAAYIGATGPALVAGSLEGTRTAVFYDSGSVSAPVNGIGALLTAAGAEQVLTVRLERGLWDPAGAESRSGALTALRALSPQTVAEAEQSDGALAAAGEDSDAAVLGSVITVLVTSPDLAEETRTQMWSVLEDASLVSADGETAFPADSVMVAGAAAGDLVVEGEDSALAAQRAQLLLETQSGLLLELAEAQVPAVVTAATPQNDDTVGLLRTVRGDARFAGLSTADRLQAPDGPAIAVLALAEQLRGGSGSYGTASDARARVPETPALAGEASDGGQG</sequence>
<gene>
    <name evidence="3" type="ORF">Bequi_09045</name>
</gene>
<keyword evidence="1" id="KW-0175">Coiled coil</keyword>
<feature type="coiled-coil region" evidence="1">
    <location>
        <begin position="34"/>
        <end position="61"/>
    </location>
</feature>
<organism evidence="3 4">
    <name type="scientific">Brachybacterium equifaecis</name>
    <dbReference type="NCBI Taxonomy" id="2910770"/>
    <lineage>
        <taxon>Bacteria</taxon>
        <taxon>Bacillati</taxon>
        <taxon>Actinomycetota</taxon>
        <taxon>Actinomycetes</taxon>
        <taxon>Micrococcales</taxon>
        <taxon>Dermabacteraceae</taxon>
        <taxon>Brachybacterium</taxon>
    </lineage>
</organism>
<name>A0ABT0R237_9MICO</name>